<feature type="domain" description="ABC-type uncharacterised transport system" evidence="2">
    <location>
        <begin position="211"/>
        <end position="468"/>
    </location>
</feature>
<feature type="transmembrane region" description="Helical" evidence="1">
    <location>
        <begin position="501"/>
        <end position="524"/>
    </location>
</feature>
<dbReference type="EMBL" id="BFBB01000007">
    <property type="protein sequence ID" value="GBF50819.1"/>
    <property type="molecule type" value="Genomic_DNA"/>
</dbReference>
<keyword evidence="5" id="KW-1185">Reference proteome</keyword>
<sequence>MKFPLKYFFLVQIVLFFILSNLLVSKLSCRTDISNSVRFEFSKSTENRIQDLQSPLFIDAYFSSDLPPEYSTRMELIQFYLGELRKLNPDFIKIKFLDPSSSPEIRKQASEVGLIANEIQNNVGSSKSIREAYMGIVIRYRNESFPISDFFFVEEAEEKIMRVLRKFDQRRIGQQIGIIVDRGCLDFPVPGNGSGINTWGVFFHQVFVEEYGPPQFIALNDQEISPEIKLLLIIGSPNWSEVGKRRLDAFLASGGRLVFFANSIKFNLKTSRDRDGLKFYGSTLAYPEQGYATWSDQFAHYGFRIEPSLLFNLNRPVLISQSSQEIKKYYPLWHYLYKEEGNFHQNHLLTLNSNLLLVPWVSVMQIDLSFQVGMKSETILYSDLQIMKKSNVFQLDQLNQFSENEIIRNRIPLGVLTKGKINPYFSGTKSLVETEIFTLSSGHLISDILSLPEFRSVYKSSNVSFMLNLIDYMLGETDFILSRNKKIVASPLNLFSPRERIIYSSFNVILLPFLMILLVIRYLYKRQLGKIE</sequence>
<dbReference type="InterPro" id="IPR019196">
    <property type="entry name" value="ABC_transp_unknown"/>
</dbReference>
<organism evidence="4 5">
    <name type="scientific">Leptospira ryugenii</name>
    <dbReference type="NCBI Taxonomy" id="1917863"/>
    <lineage>
        <taxon>Bacteria</taxon>
        <taxon>Pseudomonadati</taxon>
        <taxon>Spirochaetota</taxon>
        <taxon>Spirochaetia</taxon>
        <taxon>Leptospirales</taxon>
        <taxon>Leptospiraceae</taxon>
        <taxon>Leptospira</taxon>
    </lineage>
</organism>
<evidence type="ECO:0000256" key="1">
    <source>
        <dbReference type="SAM" id="Phobius"/>
    </source>
</evidence>
<dbReference type="Pfam" id="PF23357">
    <property type="entry name" value="DUF7088"/>
    <property type="match status" value="1"/>
</dbReference>
<dbReference type="AlphaFoldDB" id="A0A2P2E1R7"/>
<dbReference type="Pfam" id="PF09822">
    <property type="entry name" value="ABC_transp_aux"/>
    <property type="match status" value="1"/>
</dbReference>
<reference evidence="4 5" key="1">
    <citation type="submission" date="2018-02" db="EMBL/GenBank/DDBJ databases">
        <title>Novel Leptospira species isolated from soil and water in Japan.</title>
        <authorList>
            <person name="Nakao R."/>
            <person name="Masuzawa T."/>
        </authorList>
    </citation>
    <scope>NUCLEOTIDE SEQUENCE [LARGE SCALE GENOMIC DNA]</scope>
    <source>
        <strain evidence="4 5">YH101</strain>
    </source>
</reference>
<keyword evidence="1" id="KW-0472">Membrane</keyword>
<dbReference type="RefSeq" id="WP_209452037.1">
    <property type="nucleotide sequence ID" value="NZ_BFBB01000007.1"/>
</dbReference>
<evidence type="ECO:0000259" key="3">
    <source>
        <dbReference type="Pfam" id="PF23357"/>
    </source>
</evidence>
<comment type="caution">
    <text evidence="4">The sequence shown here is derived from an EMBL/GenBank/DDBJ whole genome shotgun (WGS) entry which is preliminary data.</text>
</comment>
<protein>
    <submittedName>
        <fullName evidence="4">Uncharacterized protein</fullName>
    </submittedName>
</protein>
<keyword evidence="1" id="KW-1133">Transmembrane helix</keyword>
<evidence type="ECO:0000313" key="4">
    <source>
        <dbReference type="EMBL" id="GBF50819.1"/>
    </source>
</evidence>
<dbReference type="InterPro" id="IPR055396">
    <property type="entry name" value="DUF7088"/>
</dbReference>
<gene>
    <name evidence="4" type="ORF">LPTSP4_23460</name>
</gene>
<keyword evidence="1" id="KW-0812">Transmembrane</keyword>
<feature type="domain" description="DUF7088" evidence="3">
    <location>
        <begin position="38"/>
        <end position="139"/>
    </location>
</feature>
<evidence type="ECO:0000259" key="2">
    <source>
        <dbReference type="Pfam" id="PF09822"/>
    </source>
</evidence>
<name>A0A2P2E1R7_9LEPT</name>
<dbReference type="Proteomes" id="UP000245133">
    <property type="component" value="Unassembled WGS sequence"/>
</dbReference>
<accession>A0A2P2E1R7</accession>
<evidence type="ECO:0000313" key="5">
    <source>
        <dbReference type="Proteomes" id="UP000245133"/>
    </source>
</evidence>
<proteinExistence type="predicted"/>